<proteinExistence type="predicted"/>
<organism evidence="2 3">
    <name type="scientific">Parafannyhessea umbonata</name>
    <dbReference type="NCBI Taxonomy" id="604330"/>
    <lineage>
        <taxon>Bacteria</taxon>
        <taxon>Bacillati</taxon>
        <taxon>Actinomycetota</taxon>
        <taxon>Coriobacteriia</taxon>
        <taxon>Coriobacteriales</taxon>
        <taxon>Atopobiaceae</taxon>
        <taxon>Parafannyhessea</taxon>
    </lineage>
</organism>
<evidence type="ECO:0008006" key="4">
    <source>
        <dbReference type="Google" id="ProtNLM"/>
    </source>
</evidence>
<dbReference type="OrthoDB" id="3192471at2"/>
<dbReference type="AlphaFoldDB" id="A0A1H1L4J0"/>
<name>A0A1H1L4J0_9ACTN</name>
<evidence type="ECO:0000313" key="3">
    <source>
        <dbReference type="Proteomes" id="UP000199480"/>
    </source>
</evidence>
<accession>A0A1H1L4J0</accession>
<feature type="region of interest" description="Disordered" evidence="1">
    <location>
        <begin position="245"/>
        <end position="295"/>
    </location>
</feature>
<evidence type="ECO:0000256" key="1">
    <source>
        <dbReference type="SAM" id="MobiDB-lite"/>
    </source>
</evidence>
<gene>
    <name evidence="2" type="ORF">SAMN04489857_0650</name>
</gene>
<feature type="compositionally biased region" description="Basic and acidic residues" evidence="1">
    <location>
        <begin position="248"/>
        <end position="279"/>
    </location>
</feature>
<reference evidence="3" key="1">
    <citation type="submission" date="2016-10" db="EMBL/GenBank/DDBJ databases">
        <authorList>
            <person name="Varghese N."/>
            <person name="Submissions S."/>
        </authorList>
    </citation>
    <scope>NUCLEOTIDE SEQUENCE [LARGE SCALE GENOMIC DNA]</scope>
    <source>
        <strain evidence="3">DSM 22620</strain>
    </source>
</reference>
<protein>
    <recommendedName>
        <fullName evidence="4">DUF1351 domain-containing protein</fullName>
    </recommendedName>
</protein>
<dbReference type="GeneID" id="78500024"/>
<dbReference type="Proteomes" id="UP000199480">
    <property type="component" value="Chromosome I"/>
</dbReference>
<dbReference type="EMBL" id="LT629759">
    <property type="protein sequence ID" value="SDR68819.1"/>
    <property type="molecule type" value="Genomic_DNA"/>
</dbReference>
<dbReference type="RefSeq" id="WP_157692131.1">
    <property type="nucleotide sequence ID" value="NZ_LT629759.1"/>
</dbReference>
<sequence>MSDVQNVTPEIIDVPEVISGADQWLAEQRAKVSSIAEEYKPHQITSGQDYRDSKRARTSARKAIKEVEDARKQQVGAIKSAVKDFETQVRDLLEPLSNVDADYKAALTEWENLVIDSRTQSIAAWYEDEFPDVSSVIPFKTLWDRFSAEGKWGLYGTNEVAIRDDVEKRVGEIEQDLATLVSAPYDDADKANVKAEYVRTLDMSSALRNADEARKAREALKRAEEERKKREEEAAEYERQLRLANEQAAREQAEKDERERQQRLAEAEAARQRRIETGQEHPTPVQPKPVATNESATRTLVFEVTVPESVAGQFVAAMKSIDGVHGKKIGVR</sequence>
<evidence type="ECO:0000313" key="2">
    <source>
        <dbReference type="EMBL" id="SDR68819.1"/>
    </source>
</evidence>